<protein>
    <submittedName>
        <fullName evidence="2">Mll4358 protein</fullName>
    </submittedName>
</protein>
<keyword evidence="1" id="KW-0732">Signal</keyword>
<sequence>MGQPCLYKMGVCRMNSIKFAVIAGLVGVVGLSASQAFAEDAMGTMTMMKGGEVMAIMPDGHMGTMMPDAKMGAEMMKMAKPIKHCMMMMTDAKGKAFMIDTSTKKAQAECEKMAM</sequence>
<dbReference type="HOGENOM" id="CLU_2317023_0_0_5"/>
<proteinExistence type="predicted"/>
<gene>
    <name evidence="2" type="ordered locus">mll4358</name>
</gene>
<feature type="chain" id="PRO_5004323318" evidence="1">
    <location>
        <begin position="39"/>
        <end position="115"/>
    </location>
</feature>
<feature type="signal peptide" evidence="1">
    <location>
        <begin position="1"/>
        <end position="38"/>
    </location>
</feature>
<accession>Q98E87</accession>
<dbReference type="EMBL" id="BA000012">
    <property type="protein sequence ID" value="BAB51033.1"/>
    <property type="molecule type" value="Genomic_DNA"/>
</dbReference>
<name>Q98E87_RHILO</name>
<reference evidence="2 3" key="1">
    <citation type="journal article" date="2000" name="DNA Res.">
        <title>Complete genome structure of the nitrogen-fixing symbiotic bacterium Mesorhizobium loti.</title>
        <authorList>
            <person name="Kaneko T."/>
            <person name="Nakamura Y."/>
            <person name="Sato S."/>
            <person name="Asamizu E."/>
            <person name="Kato T."/>
            <person name="Sasamoto S."/>
            <person name="Watanabe A."/>
            <person name="Idesawa K."/>
            <person name="Ishikawa A."/>
            <person name="Kawashima K."/>
            <person name="Kimura T."/>
            <person name="Kishida Y."/>
            <person name="Kiyokawa C."/>
            <person name="Kohara M."/>
            <person name="Matsumoto M."/>
            <person name="Matsuno A."/>
            <person name="Mochizuki Y."/>
            <person name="Nakayama S."/>
            <person name="Nakazaki N."/>
            <person name="Shimpo S."/>
            <person name="Sugimoto M."/>
            <person name="Takeuchi C."/>
            <person name="Yamada M."/>
            <person name="Tabata S."/>
        </authorList>
    </citation>
    <scope>NUCLEOTIDE SEQUENCE [LARGE SCALE GENOMIC DNA]</scope>
    <source>
        <strain evidence="3">LMG 29417 / CECT 9101 / MAFF 303099</strain>
    </source>
</reference>
<evidence type="ECO:0000313" key="2">
    <source>
        <dbReference type="EMBL" id="BAB51033.1"/>
    </source>
</evidence>
<dbReference type="AlphaFoldDB" id="Q98E87"/>
<evidence type="ECO:0000313" key="3">
    <source>
        <dbReference type="Proteomes" id="UP000000552"/>
    </source>
</evidence>
<evidence type="ECO:0000256" key="1">
    <source>
        <dbReference type="SAM" id="SignalP"/>
    </source>
</evidence>
<dbReference type="KEGG" id="mlo:mll4358"/>
<dbReference type="Proteomes" id="UP000000552">
    <property type="component" value="Chromosome"/>
</dbReference>
<organism evidence="2 3">
    <name type="scientific">Mesorhizobium japonicum (strain LMG 29417 / CECT 9101 / MAFF 303099)</name>
    <name type="common">Mesorhizobium loti (strain MAFF 303099)</name>
    <dbReference type="NCBI Taxonomy" id="266835"/>
    <lineage>
        <taxon>Bacteria</taxon>
        <taxon>Pseudomonadati</taxon>
        <taxon>Pseudomonadota</taxon>
        <taxon>Alphaproteobacteria</taxon>
        <taxon>Hyphomicrobiales</taxon>
        <taxon>Phyllobacteriaceae</taxon>
        <taxon>Mesorhizobium</taxon>
    </lineage>
</organism>